<dbReference type="AlphaFoldDB" id="A0A0V8QHK5"/>
<evidence type="ECO:0000256" key="5">
    <source>
        <dbReference type="PIRSR" id="PIRSR611778-50"/>
    </source>
</evidence>
<dbReference type="OrthoDB" id="9802793at2"/>
<dbReference type="InterPro" id="IPR050378">
    <property type="entry name" value="Metallo-dep_Hydrolases_sf"/>
</dbReference>
<dbReference type="CDD" id="cd01314">
    <property type="entry name" value="D-HYD"/>
    <property type="match status" value="1"/>
</dbReference>
<evidence type="ECO:0000313" key="8">
    <source>
        <dbReference type="Proteomes" id="UP000054874"/>
    </source>
</evidence>
<dbReference type="PANTHER" id="PTHR11647:SF1">
    <property type="entry name" value="COLLAPSIN RESPONSE MEDIATOR PROTEIN"/>
    <property type="match status" value="1"/>
</dbReference>
<dbReference type="SUPFAM" id="SSF51338">
    <property type="entry name" value="Composite domain of metallo-dependent hydrolases"/>
    <property type="match status" value="1"/>
</dbReference>
<sequence length="461" mass="51123">MKILVKNGQIVTENESYLSDLLIEDEKIVCIGKNLKSEDAKIIDAEGKYVLPGAVDVHTHMDLDVGIARAVDDFYDGTVAAACGGTTSIVDHMAFGPAGIPLHYQADVYKKLAKGKAVIDYGLHGVAQHVDQEILDELETMVQDGIPSVKAYLTYGFKLNDADVLQILMKMKEINGITAFHCENHDVVEFLKKKYKEEGKTAPIYHAKSRPNLAEAEAVERVLKLAHIAGDAPVYIVHLSCKESLEAVREARRRGQKNILVETCPQYLLLTEECYEREDGLKYIMSPPLRTREDCEALWEGLADGSIQVVATDHCPFNYGIEKQMGKDDFTACPNGAPGVEERLMLMYSEGVRKGRITINQLVKLLCTNPCRIYGLMPEKGTIQPGTDADLVMIDPDASMQIKESNMHGAGDYTAYEGTVIQGDISLVMQRGKIIVKDHKFLGEKGAGRFLHRKPYTDKVM</sequence>
<dbReference type="RefSeq" id="WP_058352046.1">
    <property type="nucleotide sequence ID" value="NZ_CABMMD010000101.1"/>
</dbReference>
<evidence type="ECO:0000256" key="1">
    <source>
        <dbReference type="ARBA" id="ARBA00001947"/>
    </source>
</evidence>
<evidence type="ECO:0000313" key="7">
    <source>
        <dbReference type="EMBL" id="KSV59718.1"/>
    </source>
</evidence>
<feature type="domain" description="Amidohydrolase-related" evidence="6">
    <location>
        <begin position="49"/>
        <end position="434"/>
    </location>
</feature>
<dbReference type="SUPFAM" id="SSF51556">
    <property type="entry name" value="Metallo-dependent hydrolases"/>
    <property type="match status" value="1"/>
</dbReference>
<dbReference type="GO" id="GO:0016812">
    <property type="term" value="F:hydrolase activity, acting on carbon-nitrogen (but not peptide) bonds, in cyclic amides"/>
    <property type="evidence" value="ECO:0007669"/>
    <property type="project" value="TreeGrafter"/>
</dbReference>
<keyword evidence="8" id="KW-1185">Reference proteome</keyword>
<dbReference type="Gene3D" id="3.20.20.140">
    <property type="entry name" value="Metal-dependent hydrolases"/>
    <property type="match status" value="1"/>
</dbReference>
<dbReference type="Pfam" id="PF01979">
    <property type="entry name" value="Amidohydro_1"/>
    <property type="match status" value="1"/>
</dbReference>
<dbReference type="EC" id="3.5.2.-" evidence="7"/>
<dbReference type="GO" id="GO:0005829">
    <property type="term" value="C:cytosol"/>
    <property type="evidence" value="ECO:0007669"/>
    <property type="project" value="TreeGrafter"/>
</dbReference>
<keyword evidence="4 7" id="KW-0378">Hydrolase</keyword>
<dbReference type="InterPro" id="IPR006680">
    <property type="entry name" value="Amidohydro-rel"/>
</dbReference>
<keyword evidence="3" id="KW-0479">Metal-binding</keyword>
<dbReference type="STRING" id="290052.ASU35_08175"/>
<evidence type="ECO:0000256" key="3">
    <source>
        <dbReference type="ARBA" id="ARBA00022723"/>
    </source>
</evidence>
<dbReference type="NCBIfam" id="TIGR02033">
    <property type="entry name" value="D-hydantoinase"/>
    <property type="match status" value="1"/>
</dbReference>
<protein>
    <submittedName>
        <fullName evidence="7">Phenylhydantoinase</fullName>
        <ecNumber evidence="7">3.5.2.-</ecNumber>
    </submittedName>
</protein>
<proteinExistence type="inferred from homology"/>
<dbReference type="FunFam" id="3.20.20.140:FF:000174">
    <property type="entry name" value="Dihydropyrimidinase-related protein 2"/>
    <property type="match status" value="1"/>
</dbReference>
<dbReference type="EMBL" id="LNAM01000101">
    <property type="protein sequence ID" value="KSV59718.1"/>
    <property type="molecule type" value="Genomic_DNA"/>
</dbReference>
<reference evidence="7 8" key="1">
    <citation type="submission" date="2015-11" db="EMBL/GenBank/DDBJ databases">
        <title>Butyribacter intestini gen. nov., sp. nov., a butyric acid-producing bacterium of the family Lachnospiraceae isolated from the human faeces.</title>
        <authorList>
            <person name="Zou Y."/>
            <person name="Xue W."/>
            <person name="Luo G."/>
            <person name="Lv M."/>
        </authorList>
    </citation>
    <scope>NUCLEOTIDE SEQUENCE [LARGE SCALE GENOMIC DNA]</scope>
    <source>
        <strain evidence="7 8">ACET-33324</strain>
    </source>
</reference>
<comment type="similarity">
    <text evidence="2">Belongs to the metallo-dependent hydrolases superfamily. Hydantoinase/dihydropyrimidinase family.</text>
</comment>
<dbReference type="Gene3D" id="2.30.40.10">
    <property type="entry name" value="Urease, subunit C, domain 1"/>
    <property type="match status" value="1"/>
</dbReference>
<evidence type="ECO:0000256" key="2">
    <source>
        <dbReference type="ARBA" id="ARBA00008829"/>
    </source>
</evidence>
<dbReference type="InterPro" id="IPR032466">
    <property type="entry name" value="Metal_Hydrolase"/>
</dbReference>
<gene>
    <name evidence="7" type="ORF">ASU35_08175</name>
</gene>
<organism evidence="7 8">
    <name type="scientific">Acetivibrio ethanolgignens</name>
    <dbReference type="NCBI Taxonomy" id="290052"/>
    <lineage>
        <taxon>Bacteria</taxon>
        <taxon>Bacillati</taxon>
        <taxon>Bacillota</taxon>
        <taxon>Clostridia</taxon>
        <taxon>Eubacteriales</taxon>
        <taxon>Oscillospiraceae</taxon>
        <taxon>Acetivibrio</taxon>
    </lineage>
</organism>
<dbReference type="Proteomes" id="UP000054874">
    <property type="component" value="Unassembled WGS sequence"/>
</dbReference>
<comment type="caution">
    <text evidence="7">The sequence shown here is derived from an EMBL/GenBank/DDBJ whole genome shotgun (WGS) entry which is preliminary data.</text>
</comment>
<accession>A0A0V8QHK5</accession>
<comment type="PTM">
    <text evidence="5">Carbamylation allows a single lysine to coordinate two divalent metal cations.</text>
</comment>
<dbReference type="GO" id="GO:0046872">
    <property type="term" value="F:metal ion binding"/>
    <property type="evidence" value="ECO:0007669"/>
    <property type="project" value="UniProtKB-KW"/>
</dbReference>
<dbReference type="InterPro" id="IPR011059">
    <property type="entry name" value="Metal-dep_hydrolase_composite"/>
</dbReference>
<dbReference type="PANTHER" id="PTHR11647">
    <property type="entry name" value="HYDRANTOINASE/DIHYDROPYRIMIDINASE FAMILY MEMBER"/>
    <property type="match status" value="1"/>
</dbReference>
<dbReference type="InterPro" id="IPR011778">
    <property type="entry name" value="Hydantoinase/dihydroPyrase"/>
</dbReference>
<evidence type="ECO:0000259" key="6">
    <source>
        <dbReference type="Pfam" id="PF01979"/>
    </source>
</evidence>
<evidence type="ECO:0000256" key="4">
    <source>
        <dbReference type="ARBA" id="ARBA00022801"/>
    </source>
</evidence>
<feature type="modified residue" description="N6-carboxylysine" evidence="5">
    <location>
        <position position="150"/>
    </location>
</feature>
<comment type="cofactor">
    <cofactor evidence="1">
        <name>Zn(2+)</name>
        <dbReference type="ChEBI" id="CHEBI:29105"/>
    </cofactor>
</comment>
<name>A0A0V8QHK5_9FIRM</name>